<feature type="compositionally biased region" description="Basic and acidic residues" evidence="1">
    <location>
        <begin position="125"/>
        <end position="134"/>
    </location>
</feature>
<proteinExistence type="predicted"/>
<feature type="region of interest" description="Disordered" evidence="1">
    <location>
        <begin position="70"/>
        <end position="142"/>
    </location>
</feature>
<keyword evidence="5" id="KW-1185">Reference proteome</keyword>
<dbReference type="RefSeq" id="WP_066419383.1">
    <property type="nucleotide sequence ID" value="NZ_CP018866.1"/>
</dbReference>
<evidence type="ECO:0000256" key="1">
    <source>
        <dbReference type="SAM" id="MobiDB-lite"/>
    </source>
</evidence>
<protein>
    <recommendedName>
        <fullName evidence="3">SCP domain-containing protein</fullName>
    </recommendedName>
</protein>
<feature type="signal peptide" evidence="2">
    <location>
        <begin position="1"/>
        <end position="29"/>
    </location>
</feature>
<evidence type="ECO:0000313" key="5">
    <source>
        <dbReference type="Proteomes" id="UP000215224"/>
    </source>
</evidence>
<dbReference type="AlphaFoldDB" id="A0A223KQL4"/>
<evidence type="ECO:0000313" key="4">
    <source>
        <dbReference type="EMBL" id="AST91805.1"/>
    </source>
</evidence>
<dbReference type="STRING" id="1314751.GCA_001591425_03615"/>
<keyword evidence="2" id="KW-0732">Signal</keyword>
<dbReference type="Proteomes" id="UP000215224">
    <property type="component" value="Chromosome"/>
</dbReference>
<accession>A0A223KQL4</accession>
<feature type="domain" description="SCP" evidence="3">
    <location>
        <begin position="151"/>
        <end position="263"/>
    </location>
</feature>
<feature type="chain" id="PRO_5011288412" description="SCP domain-containing protein" evidence="2">
    <location>
        <begin position="30"/>
        <end position="266"/>
    </location>
</feature>
<dbReference type="CDD" id="cd05379">
    <property type="entry name" value="CAP_bacterial"/>
    <property type="match status" value="1"/>
</dbReference>
<feature type="compositionally biased region" description="Basic and acidic residues" evidence="1">
    <location>
        <begin position="70"/>
        <end position="113"/>
    </location>
</feature>
<dbReference type="PANTHER" id="PTHR31157">
    <property type="entry name" value="SCP DOMAIN-CONTAINING PROTEIN"/>
    <property type="match status" value="1"/>
</dbReference>
<dbReference type="InterPro" id="IPR014258">
    <property type="entry name" value="CAP_domain_YkwD-like"/>
</dbReference>
<dbReference type="EMBL" id="CP018866">
    <property type="protein sequence ID" value="AST91805.1"/>
    <property type="molecule type" value="Genomic_DNA"/>
</dbReference>
<evidence type="ECO:0000259" key="3">
    <source>
        <dbReference type="Pfam" id="PF00188"/>
    </source>
</evidence>
<gene>
    <name evidence="4" type="ORF">BC6307_11205</name>
</gene>
<evidence type="ECO:0000256" key="2">
    <source>
        <dbReference type="SAM" id="SignalP"/>
    </source>
</evidence>
<organism evidence="4 5">
    <name type="scientific">Sutcliffiella cohnii</name>
    <dbReference type="NCBI Taxonomy" id="33932"/>
    <lineage>
        <taxon>Bacteria</taxon>
        <taxon>Bacillati</taxon>
        <taxon>Bacillota</taxon>
        <taxon>Bacilli</taxon>
        <taxon>Bacillales</taxon>
        <taxon>Bacillaceae</taxon>
        <taxon>Sutcliffiella</taxon>
    </lineage>
</organism>
<dbReference type="PANTHER" id="PTHR31157:SF1">
    <property type="entry name" value="SCP DOMAIN-CONTAINING PROTEIN"/>
    <property type="match status" value="1"/>
</dbReference>
<dbReference type="SUPFAM" id="SSF55797">
    <property type="entry name" value="PR-1-like"/>
    <property type="match status" value="1"/>
</dbReference>
<dbReference type="InterPro" id="IPR035940">
    <property type="entry name" value="CAP_sf"/>
</dbReference>
<dbReference type="Pfam" id="PF00188">
    <property type="entry name" value="CAP"/>
    <property type="match status" value="1"/>
</dbReference>
<dbReference type="Gene3D" id="3.40.33.10">
    <property type="entry name" value="CAP"/>
    <property type="match status" value="1"/>
</dbReference>
<sequence length="266" mass="30016">MLKSKRTLLSFITALTFIVAFSFGTIASADSGSNTYVKNHFIKQVTVFKNQDDIQTFFEKFMAELESKLQKSNSVEEKAPTSKEEVPTKEQNEPIEKEPAKTESKEPEKEQQPKEPVQTTPPSKSVEEEKRQETNTDQSIGVSAFEQKVVQLTNEERAKQGLAPLQLDKNLSKVAREKSKDMQTQNYFSHTSPTYGSPFEMMNQFGISYKSAGENIAMGQRSPEEVVNAWMNSPGHRANIMNSSFTHIGVGHVEQGNYWTQMFIGK</sequence>
<dbReference type="NCBIfam" id="TIGR02909">
    <property type="entry name" value="spore_YkwD"/>
    <property type="match status" value="1"/>
</dbReference>
<dbReference type="InterPro" id="IPR014044">
    <property type="entry name" value="CAP_dom"/>
</dbReference>
<reference evidence="4 5" key="1">
    <citation type="submission" date="2016-12" db="EMBL/GenBank/DDBJ databases">
        <title>The whole genome sequencing and assembly of Bacillus cohnii DSM 6307T strain.</title>
        <authorList>
            <person name="Lee Y.-J."/>
            <person name="Yi H."/>
            <person name="Bahn Y.-S."/>
            <person name="Kim J.F."/>
            <person name="Lee D.-W."/>
        </authorList>
    </citation>
    <scope>NUCLEOTIDE SEQUENCE [LARGE SCALE GENOMIC DNA]</scope>
    <source>
        <strain evidence="4 5">DSM 6307</strain>
    </source>
</reference>
<dbReference type="KEGG" id="bcoh:BC6307_11205"/>
<name>A0A223KQL4_9BACI</name>